<evidence type="ECO:0000313" key="11">
    <source>
        <dbReference type="Proteomes" id="UP000537126"/>
    </source>
</evidence>
<accession>A0A846MPL5</accession>
<keyword evidence="5 9" id="KW-0812">Transmembrane</keyword>
<proteinExistence type="inferred from homology"/>
<keyword evidence="7 9" id="KW-0472">Membrane</keyword>
<protein>
    <submittedName>
        <fullName evidence="10">D-alanyl-lipoteichoic acid acyltransferase DltB (MBOAT superfamily)</fullName>
    </submittedName>
</protein>
<feature type="transmembrane region" description="Helical" evidence="9">
    <location>
        <begin position="92"/>
        <end position="112"/>
    </location>
</feature>
<sequence length="614" mass="71275">MLDWTQLIGQAFIYNPQKPLIFTTALFWIFFGFVLLTYQFIYKSQKLKIAFLTLFSLFFYYKSSGFYLLLLIFSTLVDYSIGKRIYHSRNQAFRTVLLVISLVVNLGLLAYYKYAYLITDFINYLFQTDFKAIDYLALTINQLTGANLDYTSIFLPVGISFFTFQTISYSVDIYRGKLEPVKSILDFAFYVSFFPQLVAGPIVRASEFVPQIYEPYRLSTEQYGHALFLILNGLVKKMLISDYISINFVDRVFESPTSYTGLENLLAVYGYALQIYCDFSGYTDIAIGVALLLGFQLPLNFDSPYKAQSITDFWRRWHISLSSWLRDYLYIPLGGNRTASFFTYMSIPLSLSILMLAERMPWESFVWFFVCFLLWLAWYKTSIRWLGYIGTHVVLLLGIYAFYLKAWGSGLLAVAIVVGWCIVLLQPQKSRAIANYLNLMLTMVLGGIWHGAHLRFLLWGFLHGLALAVHKLWMEIRQGDSKERPARGAYRFFAQLITFHFVCFCWIYFRVNDIPVNETLTLSAMDIAGQMLHQIAFNFQAHLLPEVFQSYRPVMLLMLAGYFIHWMPRDWKQNMESRFIALPDTAKAVIFVLAALGIYQASSAEVQPFIYFQF</sequence>
<evidence type="ECO:0000256" key="6">
    <source>
        <dbReference type="ARBA" id="ARBA00022989"/>
    </source>
</evidence>
<feature type="transmembrane region" description="Helical" evidence="9">
    <location>
        <begin position="49"/>
        <end position="72"/>
    </location>
</feature>
<dbReference type="InterPro" id="IPR004299">
    <property type="entry name" value="MBOAT_fam"/>
</dbReference>
<feature type="transmembrane region" description="Helical" evidence="9">
    <location>
        <begin position="432"/>
        <end position="450"/>
    </location>
</feature>
<keyword evidence="11" id="KW-1185">Reference proteome</keyword>
<evidence type="ECO:0000256" key="3">
    <source>
        <dbReference type="ARBA" id="ARBA00022475"/>
    </source>
</evidence>
<feature type="transmembrane region" description="Helical" evidence="9">
    <location>
        <begin position="488"/>
        <end position="509"/>
    </location>
</feature>
<dbReference type="PANTHER" id="PTHR13285">
    <property type="entry name" value="ACYLTRANSFERASE"/>
    <property type="match status" value="1"/>
</dbReference>
<dbReference type="RefSeq" id="WP_166918765.1">
    <property type="nucleotide sequence ID" value="NZ_JAASRN010000001.1"/>
</dbReference>
<gene>
    <name evidence="10" type="ORF">FHS56_001024</name>
</gene>
<evidence type="ECO:0000256" key="8">
    <source>
        <dbReference type="ARBA" id="ARBA00023315"/>
    </source>
</evidence>
<dbReference type="GO" id="GO:0042121">
    <property type="term" value="P:alginic acid biosynthetic process"/>
    <property type="evidence" value="ECO:0007669"/>
    <property type="project" value="InterPro"/>
</dbReference>
<name>A0A846MPL5_9BACT</name>
<keyword evidence="6 9" id="KW-1133">Transmembrane helix</keyword>
<dbReference type="GO" id="GO:0016746">
    <property type="term" value="F:acyltransferase activity"/>
    <property type="evidence" value="ECO:0007669"/>
    <property type="project" value="UniProtKB-KW"/>
</dbReference>
<evidence type="ECO:0000256" key="4">
    <source>
        <dbReference type="ARBA" id="ARBA00022679"/>
    </source>
</evidence>
<feature type="transmembrane region" description="Helical" evidence="9">
    <location>
        <begin position="20"/>
        <end position="42"/>
    </location>
</feature>
<dbReference type="Proteomes" id="UP000537126">
    <property type="component" value="Unassembled WGS sequence"/>
</dbReference>
<feature type="transmembrane region" description="Helical" evidence="9">
    <location>
        <begin position="550"/>
        <end position="567"/>
    </location>
</feature>
<evidence type="ECO:0000256" key="2">
    <source>
        <dbReference type="ARBA" id="ARBA00010323"/>
    </source>
</evidence>
<dbReference type="AlphaFoldDB" id="A0A846MPL5"/>
<dbReference type="PIRSF" id="PIRSF016636">
    <property type="entry name" value="AlgI_DltB"/>
    <property type="match status" value="1"/>
</dbReference>
<evidence type="ECO:0000256" key="5">
    <source>
        <dbReference type="ARBA" id="ARBA00022692"/>
    </source>
</evidence>
<dbReference type="EMBL" id="JAASRN010000001">
    <property type="protein sequence ID" value="NIK73538.1"/>
    <property type="molecule type" value="Genomic_DNA"/>
</dbReference>
<dbReference type="GO" id="GO:0005886">
    <property type="term" value="C:plasma membrane"/>
    <property type="evidence" value="ECO:0007669"/>
    <property type="project" value="UniProtKB-SubCell"/>
</dbReference>
<evidence type="ECO:0000256" key="9">
    <source>
        <dbReference type="SAM" id="Phobius"/>
    </source>
</evidence>
<dbReference type="InterPro" id="IPR028362">
    <property type="entry name" value="AlgI"/>
</dbReference>
<keyword evidence="4 10" id="KW-0808">Transferase</keyword>
<evidence type="ECO:0000313" key="10">
    <source>
        <dbReference type="EMBL" id="NIK73538.1"/>
    </source>
</evidence>
<comment type="similarity">
    <text evidence="2">Belongs to the membrane-bound acyltransferase family.</text>
</comment>
<keyword evidence="3" id="KW-1003">Cell membrane</keyword>
<feature type="transmembrane region" description="Helical" evidence="9">
    <location>
        <begin position="409"/>
        <end position="425"/>
    </location>
</feature>
<dbReference type="PIRSF" id="PIRSF500217">
    <property type="entry name" value="AlgI"/>
    <property type="match status" value="1"/>
</dbReference>
<comment type="subcellular location">
    <subcellularLocation>
        <location evidence="1">Cell membrane</location>
        <topology evidence="1">Multi-pass membrane protein</topology>
    </subcellularLocation>
</comment>
<reference evidence="10 11" key="1">
    <citation type="submission" date="2020-03" db="EMBL/GenBank/DDBJ databases">
        <title>Genomic Encyclopedia of Type Strains, Phase IV (KMG-IV): sequencing the most valuable type-strain genomes for metagenomic binning, comparative biology and taxonomic classification.</title>
        <authorList>
            <person name="Goeker M."/>
        </authorList>
    </citation>
    <scope>NUCLEOTIDE SEQUENCE [LARGE SCALE GENOMIC DNA]</scope>
    <source>
        <strain evidence="10 11">DSM 5718</strain>
    </source>
</reference>
<feature type="transmembrane region" description="Helical" evidence="9">
    <location>
        <begin position="362"/>
        <end position="378"/>
    </location>
</feature>
<dbReference type="PANTHER" id="PTHR13285:SF23">
    <property type="entry name" value="TEICHOIC ACID D-ALANYLTRANSFERASE"/>
    <property type="match status" value="1"/>
</dbReference>
<evidence type="ECO:0000256" key="7">
    <source>
        <dbReference type="ARBA" id="ARBA00023136"/>
    </source>
</evidence>
<feature type="transmembrane region" description="Helical" evidence="9">
    <location>
        <begin position="579"/>
        <end position="599"/>
    </location>
</feature>
<dbReference type="Pfam" id="PF03062">
    <property type="entry name" value="MBOAT"/>
    <property type="match status" value="1"/>
</dbReference>
<dbReference type="InterPro" id="IPR051085">
    <property type="entry name" value="MB_O-acyltransferase"/>
</dbReference>
<keyword evidence="8 10" id="KW-0012">Acyltransferase</keyword>
<evidence type="ECO:0000256" key="1">
    <source>
        <dbReference type="ARBA" id="ARBA00004651"/>
    </source>
</evidence>
<comment type="caution">
    <text evidence="10">The sequence shown here is derived from an EMBL/GenBank/DDBJ whole genome shotgun (WGS) entry which is preliminary data.</text>
</comment>
<feature type="transmembrane region" description="Helical" evidence="9">
    <location>
        <begin position="385"/>
        <end position="403"/>
    </location>
</feature>
<organism evidence="10 11">
    <name type="scientific">Thermonema lapsum</name>
    <dbReference type="NCBI Taxonomy" id="28195"/>
    <lineage>
        <taxon>Bacteria</taxon>
        <taxon>Pseudomonadati</taxon>
        <taxon>Bacteroidota</taxon>
        <taxon>Cytophagia</taxon>
        <taxon>Cytophagales</taxon>
        <taxon>Thermonemataceae</taxon>
        <taxon>Thermonema</taxon>
    </lineage>
</organism>
<dbReference type="InterPro" id="IPR024194">
    <property type="entry name" value="Ac/AlaTfrase_AlgI/DltB"/>
</dbReference>
<feature type="transmembrane region" description="Helical" evidence="9">
    <location>
        <begin position="456"/>
        <end position="476"/>
    </location>
</feature>